<evidence type="ECO:0000256" key="4">
    <source>
        <dbReference type="ARBA" id="ARBA00022759"/>
    </source>
</evidence>
<dbReference type="GO" id="GO:0045892">
    <property type="term" value="P:negative regulation of DNA-templated transcription"/>
    <property type="evidence" value="ECO:0007669"/>
    <property type="project" value="TreeGrafter"/>
</dbReference>
<evidence type="ECO:0000313" key="9">
    <source>
        <dbReference type="Proteomes" id="UP000501945"/>
    </source>
</evidence>
<dbReference type="RefSeq" id="WP_167839261.1">
    <property type="nucleotide sequence ID" value="NZ_CP047617.1"/>
</dbReference>
<dbReference type="PANTHER" id="PTHR38039:SF1">
    <property type="entry name" value="TOXIN YOEB"/>
    <property type="match status" value="1"/>
</dbReference>
<dbReference type="Gene3D" id="3.30.2310.20">
    <property type="entry name" value="RelE-like"/>
    <property type="match status" value="1"/>
</dbReference>
<dbReference type="Proteomes" id="UP000501945">
    <property type="component" value="Plasmid pLraf_19_5_1"/>
</dbReference>
<keyword evidence="3" id="KW-0540">Nuclease</keyword>
<dbReference type="InterPro" id="IPR035093">
    <property type="entry name" value="RelE/ParE_toxin_dom_sf"/>
</dbReference>
<keyword evidence="8" id="KW-0614">Plasmid</keyword>
<sequence>MANYQVVIKNSAKNDLKKLKQSNLKSSFLDIVETLANDPYEQSQSFEKLQPKKEGRYSRRINHQHRVVYKVNEELKQVEIYSAWSHYE</sequence>
<dbReference type="Pfam" id="PF06769">
    <property type="entry name" value="YoeB_toxin"/>
    <property type="match status" value="1"/>
</dbReference>
<dbReference type="GO" id="GO:0004519">
    <property type="term" value="F:endonuclease activity"/>
    <property type="evidence" value="ECO:0007669"/>
    <property type="project" value="UniProtKB-KW"/>
</dbReference>
<evidence type="ECO:0000256" key="6">
    <source>
        <dbReference type="ARBA" id="ARBA00030388"/>
    </source>
</evidence>
<accession>A0A6H0UGU5</accession>
<proteinExistence type="inferred from homology"/>
<comment type="similarity">
    <text evidence="1">Belongs to the YoeB family.</text>
</comment>
<dbReference type="NCBIfam" id="TIGR02116">
    <property type="entry name" value="toxin_Txe_YoeB"/>
    <property type="match status" value="1"/>
</dbReference>
<dbReference type="PANTHER" id="PTHR38039">
    <property type="entry name" value="TOXIN YOEB"/>
    <property type="match status" value="1"/>
</dbReference>
<organism evidence="8 9">
    <name type="scientific">Pseudolactococcus raffinolactis</name>
    <dbReference type="NCBI Taxonomy" id="1366"/>
    <lineage>
        <taxon>Bacteria</taxon>
        <taxon>Bacillati</taxon>
        <taxon>Bacillota</taxon>
        <taxon>Bacilli</taxon>
        <taxon>Lactobacillales</taxon>
        <taxon>Streptococcaceae</taxon>
        <taxon>Pseudolactococcus</taxon>
    </lineage>
</organism>
<evidence type="ECO:0000313" key="8">
    <source>
        <dbReference type="EMBL" id="QIW55032.1"/>
    </source>
</evidence>
<dbReference type="AlphaFoldDB" id="A0A6H0UGU5"/>
<keyword evidence="5" id="KW-0378">Hydrolase</keyword>
<keyword evidence="4" id="KW-0255">Endonuclease</keyword>
<dbReference type="GO" id="GO:0016787">
    <property type="term" value="F:hydrolase activity"/>
    <property type="evidence" value="ECO:0007669"/>
    <property type="project" value="UniProtKB-KW"/>
</dbReference>
<dbReference type="EMBL" id="CP047617">
    <property type="protein sequence ID" value="QIW55032.1"/>
    <property type="molecule type" value="Genomic_DNA"/>
</dbReference>
<name>A0A6H0UGU5_9LACT</name>
<dbReference type="SUPFAM" id="SSF143011">
    <property type="entry name" value="RelE-like"/>
    <property type="match status" value="1"/>
</dbReference>
<dbReference type="GO" id="GO:0006401">
    <property type="term" value="P:RNA catabolic process"/>
    <property type="evidence" value="ECO:0007669"/>
    <property type="project" value="InterPro"/>
</dbReference>
<evidence type="ECO:0000256" key="1">
    <source>
        <dbReference type="ARBA" id="ARBA00008172"/>
    </source>
</evidence>
<evidence type="ECO:0000256" key="7">
    <source>
        <dbReference type="ARBA" id="ARBA00050056"/>
    </source>
</evidence>
<keyword evidence="2" id="KW-1277">Toxin-antitoxin system</keyword>
<evidence type="ECO:0000256" key="3">
    <source>
        <dbReference type="ARBA" id="ARBA00022722"/>
    </source>
</evidence>
<gene>
    <name evidence="8" type="ORF">GU336_12665</name>
</gene>
<evidence type="ECO:0000256" key="2">
    <source>
        <dbReference type="ARBA" id="ARBA00022649"/>
    </source>
</evidence>
<geneLocation type="plasmid" evidence="9">
    <name>plraf_19_5_1</name>
</geneLocation>
<evidence type="ECO:0000256" key="5">
    <source>
        <dbReference type="ARBA" id="ARBA00022801"/>
    </source>
</evidence>
<protein>
    <recommendedName>
        <fullName evidence="7">Endoribonuclease YoeB</fullName>
    </recommendedName>
    <alternativeName>
        <fullName evidence="6">Putative mRNA interferase YoeB</fullName>
    </alternativeName>
</protein>
<dbReference type="InterPro" id="IPR009614">
    <property type="entry name" value="YoeB_toxin"/>
</dbReference>
<reference evidence="8 9" key="1">
    <citation type="submission" date="2019-12" db="EMBL/GenBank/DDBJ databases">
        <title>Whole genome sequences of Lactococcus raffinolactis strains isolated from sewage.</title>
        <authorList>
            <person name="Ybazeta G."/>
            <person name="Ross M."/>
            <person name="Brabant-Kirwan D."/>
            <person name="Saleh M."/>
            <person name="Dillon J.A."/>
            <person name="Splinter K."/>
            <person name="Nokhbeh R."/>
        </authorList>
    </citation>
    <scope>NUCLEOTIDE SEQUENCE [LARGE SCALE GENOMIC DNA]</scope>
    <source>
        <strain evidence="8 9">Lr_19_5</strain>
        <plasmid evidence="9">plraf_19_5_1</plasmid>
    </source>
</reference>